<dbReference type="Pfam" id="PF04149">
    <property type="entry name" value="DUF397"/>
    <property type="match status" value="1"/>
</dbReference>
<feature type="domain" description="DUF397" evidence="2">
    <location>
        <begin position="10"/>
        <end position="62"/>
    </location>
</feature>
<proteinExistence type="predicted"/>
<name>A0ABU2SPR3_9ACTN</name>
<dbReference type="InterPro" id="IPR007278">
    <property type="entry name" value="DUF397"/>
</dbReference>
<dbReference type="EMBL" id="JAVRFI010000010">
    <property type="protein sequence ID" value="MDT0450987.1"/>
    <property type="molecule type" value="Genomic_DNA"/>
</dbReference>
<dbReference type="RefSeq" id="WP_311612140.1">
    <property type="nucleotide sequence ID" value="NZ_JAVRFI010000010.1"/>
</dbReference>
<feature type="region of interest" description="Disordered" evidence="1">
    <location>
        <begin position="1"/>
        <end position="22"/>
    </location>
</feature>
<feature type="compositionally biased region" description="Basic residues" evidence="1">
    <location>
        <begin position="1"/>
        <end position="15"/>
    </location>
</feature>
<sequence>MIRHGLPHQKWRKSSHSGDDDATCVEAQPTTDGLIAIGDSKARARGAFVFTPQAWTAFTRGIPGETP</sequence>
<comment type="caution">
    <text evidence="3">The sequence shown here is derived from an EMBL/GenBank/DDBJ whole genome shotgun (WGS) entry which is preliminary data.</text>
</comment>
<evidence type="ECO:0000259" key="2">
    <source>
        <dbReference type="Pfam" id="PF04149"/>
    </source>
</evidence>
<organism evidence="3 4">
    <name type="scientific">Streptomyces hesseae</name>
    <dbReference type="NCBI Taxonomy" id="3075519"/>
    <lineage>
        <taxon>Bacteria</taxon>
        <taxon>Bacillati</taxon>
        <taxon>Actinomycetota</taxon>
        <taxon>Actinomycetes</taxon>
        <taxon>Kitasatosporales</taxon>
        <taxon>Streptomycetaceae</taxon>
        <taxon>Streptomyces</taxon>
    </lineage>
</organism>
<evidence type="ECO:0000313" key="4">
    <source>
        <dbReference type="Proteomes" id="UP001180531"/>
    </source>
</evidence>
<protein>
    <submittedName>
        <fullName evidence="3">DUF397 domain-containing protein</fullName>
    </submittedName>
</protein>
<evidence type="ECO:0000313" key="3">
    <source>
        <dbReference type="EMBL" id="MDT0450987.1"/>
    </source>
</evidence>
<accession>A0ABU2SPR3</accession>
<dbReference type="Proteomes" id="UP001180531">
    <property type="component" value="Unassembled WGS sequence"/>
</dbReference>
<reference evidence="3" key="1">
    <citation type="submission" date="2024-05" db="EMBL/GenBank/DDBJ databases">
        <title>30 novel species of actinomycetes from the DSMZ collection.</title>
        <authorList>
            <person name="Nouioui I."/>
        </authorList>
    </citation>
    <scope>NUCLEOTIDE SEQUENCE</scope>
    <source>
        <strain evidence="3">DSM 40473</strain>
    </source>
</reference>
<keyword evidence="4" id="KW-1185">Reference proteome</keyword>
<gene>
    <name evidence="3" type="ORF">RM609_18155</name>
</gene>
<evidence type="ECO:0000256" key="1">
    <source>
        <dbReference type="SAM" id="MobiDB-lite"/>
    </source>
</evidence>